<name>A0A377PRU7_9HELI</name>
<keyword evidence="1" id="KW-0489">Methyltransferase</keyword>
<dbReference type="Gene3D" id="3.40.50.150">
    <property type="entry name" value="Vaccinia Virus protein VP39"/>
    <property type="match status" value="1"/>
</dbReference>
<dbReference type="EMBL" id="UGJE01000002">
    <property type="protein sequence ID" value="STQ85327.1"/>
    <property type="molecule type" value="Genomic_DNA"/>
</dbReference>
<evidence type="ECO:0000313" key="3">
    <source>
        <dbReference type="Proteomes" id="UP000029922"/>
    </source>
</evidence>
<evidence type="ECO:0000313" key="1">
    <source>
        <dbReference type="EMBL" id="STQ85327.1"/>
    </source>
</evidence>
<sequence>MQNLIMSDSLYGNLTRDFLPQEISILESPSNADILLKIEKLKFDVKSCFSIVDSKLSAYLWGLESEVSLDAIKKTLGLAQMPQTKFDNSLQNGVHVVFDLSKNDVDLQSLHDIVLLLKPWRKGPFYLHANHLDMRNSIFIDSEWQSHIKMKAVLNVLEILNYQISGKDILDVGCNNGYYMFDLVLRGAKSVLGIDPVGIFFLQFYLILKLTKLDNVSYRLLGVQDIYKLNKKFDCIFCMGVLYHRAEPFQALKSLKKALKKGGLLIIETLIIEEDSPIALFPYPTYAKMNNVFYIFSPSALRNLSLRAGFSDCELISLSYTDNNEQRSTGFINKQSLGDFLGSKHTEEGYPPVCRGIFALHL</sequence>
<evidence type="ECO:0000313" key="4">
    <source>
        <dbReference type="Proteomes" id="UP000255139"/>
    </source>
</evidence>
<keyword evidence="1" id="KW-0808">Transferase</keyword>
<dbReference type="InterPro" id="IPR029063">
    <property type="entry name" value="SAM-dependent_MTases_sf"/>
</dbReference>
<dbReference type="AlphaFoldDB" id="A0A377PRU7"/>
<reference evidence="2 3" key="1">
    <citation type="journal article" date="2014" name="Genome Announc.">
        <title>Draft genome sequences of eight enterohepatic helicobacter species isolated from both laboratory and wild rodents.</title>
        <authorList>
            <person name="Sheh A."/>
            <person name="Shen Z."/>
            <person name="Fox J.G."/>
        </authorList>
    </citation>
    <scope>NUCLEOTIDE SEQUENCE [LARGE SCALE GENOMIC DNA]</scope>
    <source>
        <strain evidence="2 3">ST1</strain>
    </source>
</reference>
<dbReference type="GO" id="GO:0032259">
    <property type="term" value="P:methylation"/>
    <property type="evidence" value="ECO:0007669"/>
    <property type="project" value="UniProtKB-KW"/>
</dbReference>
<dbReference type="Proteomes" id="UP000255139">
    <property type="component" value="Unassembled WGS sequence"/>
</dbReference>
<reference evidence="1 4" key="2">
    <citation type="submission" date="2018-06" db="EMBL/GenBank/DDBJ databases">
        <authorList>
            <consortium name="Pathogen Informatics"/>
            <person name="Doyle S."/>
        </authorList>
    </citation>
    <scope>NUCLEOTIDE SEQUENCE [LARGE SCALE GENOMIC DNA]</scope>
    <source>
        <strain evidence="1 4">NCTC12714</strain>
    </source>
</reference>
<dbReference type="EC" id="2.1.1.-" evidence="1"/>
<dbReference type="Pfam" id="PF08003">
    <property type="entry name" value="Methyltransf_9"/>
    <property type="match status" value="1"/>
</dbReference>
<gene>
    <name evidence="1" type="primary">cmoB</name>
    <name evidence="2" type="ORF">LS73_001600</name>
    <name evidence="1" type="ORF">NCTC12714_00107</name>
</gene>
<dbReference type="OrthoDB" id="9765084at2"/>
<dbReference type="SUPFAM" id="SSF53335">
    <property type="entry name" value="S-adenosyl-L-methionine-dependent methyltransferases"/>
    <property type="match status" value="1"/>
</dbReference>
<dbReference type="Proteomes" id="UP000029922">
    <property type="component" value="Unassembled WGS sequence"/>
</dbReference>
<dbReference type="RefSeq" id="WP_052089506.1">
    <property type="nucleotide sequence ID" value="NZ_FZML01000017.1"/>
</dbReference>
<dbReference type="EMBL" id="JRPD02000002">
    <property type="protein sequence ID" value="TLE01398.1"/>
    <property type="molecule type" value="Genomic_DNA"/>
</dbReference>
<dbReference type="NCBIfam" id="NF011650">
    <property type="entry name" value="PRK15068.1"/>
    <property type="match status" value="1"/>
</dbReference>
<evidence type="ECO:0000313" key="2">
    <source>
        <dbReference type="EMBL" id="TLE01398.1"/>
    </source>
</evidence>
<dbReference type="CDD" id="cd02440">
    <property type="entry name" value="AdoMet_MTases"/>
    <property type="match status" value="1"/>
</dbReference>
<accession>A0A377PRU7</accession>
<proteinExistence type="predicted"/>
<organism evidence="1 4">
    <name type="scientific">Helicobacter muridarum</name>
    <dbReference type="NCBI Taxonomy" id="216"/>
    <lineage>
        <taxon>Bacteria</taxon>
        <taxon>Pseudomonadati</taxon>
        <taxon>Campylobacterota</taxon>
        <taxon>Epsilonproteobacteria</taxon>
        <taxon>Campylobacterales</taxon>
        <taxon>Helicobacteraceae</taxon>
        <taxon>Helicobacter</taxon>
    </lineage>
</organism>
<dbReference type="PANTHER" id="PTHR43861">
    <property type="entry name" value="TRANS-ACONITATE 2-METHYLTRANSFERASE-RELATED"/>
    <property type="match status" value="1"/>
</dbReference>
<protein>
    <submittedName>
        <fullName evidence="1">tRNA (Mo5U34)-methyltransferase</fullName>
        <ecNumber evidence="1">2.1.1.-</ecNumber>
    </submittedName>
    <submittedName>
        <fullName evidence="2">tRNA 5-methoxyuridine(34)/uridine 5-oxyacetic acid(34) synthase CmoB</fullName>
    </submittedName>
</protein>
<dbReference type="GO" id="GO:0008168">
    <property type="term" value="F:methyltransferase activity"/>
    <property type="evidence" value="ECO:0007669"/>
    <property type="project" value="UniProtKB-KW"/>
</dbReference>
<keyword evidence="4" id="KW-1185">Reference proteome</keyword>
<dbReference type="InterPro" id="IPR027555">
    <property type="entry name" value="Mo5U34_MeTrfas-like"/>
</dbReference>
<dbReference type="STRING" id="216.LS73_02535"/>